<dbReference type="EMBL" id="ADVR01000116">
    <property type="protein sequence ID" value="EFO79352.1"/>
    <property type="molecule type" value="Genomic_DNA"/>
</dbReference>
<keyword evidence="3" id="KW-1185">Reference proteome</keyword>
<dbReference type="STRING" id="765420.OSCT_2790"/>
<evidence type="ECO:0000256" key="1">
    <source>
        <dbReference type="SAM" id="Phobius"/>
    </source>
</evidence>
<comment type="caution">
    <text evidence="2">The sequence shown here is derived from an EMBL/GenBank/DDBJ whole genome shotgun (WGS) entry which is preliminary data.</text>
</comment>
<accession>E1IHI9</accession>
<dbReference type="Proteomes" id="UP000054010">
    <property type="component" value="Unassembled WGS sequence"/>
</dbReference>
<keyword evidence="1" id="KW-0812">Transmembrane</keyword>
<evidence type="ECO:0000313" key="2">
    <source>
        <dbReference type="EMBL" id="EFO79352.1"/>
    </source>
</evidence>
<evidence type="ECO:0000313" key="3">
    <source>
        <dbReference type="Proteomes" id="UP000054010"/>
    </source>
</evidence>
<dbReference type="HOGENOM" id="CLU_1249591_0_0_0"/>
<feature type="transmembrane region" description="Helical" evidence="1">
    <location>
        <begin position="75"/>
        <end position="97"/>
    </location>
</feature>
<name>E1IHI9_9CHLR</name>
<keyword evidence="1" id="KW-0472">Membrane</keyword>
<feature type="transmembrane region" description="Helical" evidence="1">
    <location>
        <begin position="44"/>
        <end position="63"/>
    </location>
</feature>
<dbReference type="eggNOG" id="ENOG50334A5">
    <property type="taxonomic scope" value="Bacteria"/>
</dbReference>
<proteinExistence type="predicted"/>
<feature type="transmembrane region" description="Helical" evidence="1">
    <location>
        <begin position="12"/>
        <end position="38"/>
    </location>
</feature>
<dbReference type="OrthoDB" id="162460at2"/>
<sequence>MSFLRDPKRLVATLIAGVSGLMVLLDFAGSGGLIAFIAQTLVRWAALITAIALLIGILSVAWSHLQRVRQRHAEWGYSLVLLAGMLLVIVVGIFFPLPSRTGIVLPRSLAEQPIHVLFAMLYQPIASSLLALLAFFSLSAMLRALGRRSVDALVMIGIALVVLVVQLPPVATLPGVTAVVQWMNDYVALAGARGLLIGAAIGALVASVRVLLGFDLPYLDR</sequence>
<reference evidence="2 3" key="1">
    <citation type="journal article" date="2011" name="J. Bacteriol.">
        <title>Draft genome sequence of the anoxygenic filamentous phototrophic bacterium Oscillochloris trichoides subsp. DG-6.</title>
        <authorList>
            <person name="Kuznetsov B.B."/>
            <person name="Ivanovsky R.N."/>
            <person name="Keppen O.I."/>
            <person name="Sukhacheva M.V."/>
            <person name="Bumazhkin B.K."/>
            <person name="Patutina E.O."/>
            <person name="Beletsky A.V."/>
            <person name="Mardanov A.V."/>
            <person name="Baslerov R.V."/>
            <person name="Panteleeva A.N."/>
            <person name="Kolganova T.V."/>
            <person name="Ravin N.V."/>
            <person name="Skryabin K.G."/>
        </authorList>
    </citation>
    <scope>NUCLEOTIDE SEQUENCE [LARGE SCALE GENOMIC DNA]</scope>
    <source>
        <strain evidence="2 3">DG-6</strain>
    </source>
</reference>
<feature type="transmembrane region" description="Helical" evidence="1">
    <location>
        <begin position="117"/>
        <end position="138"/>
    </location>
</feature>
<dbReference type="AlphaFoldDB" id="E1IHI9"/>
<feature type="transmembrane region" description="Helical" evidence="1">
    <location>
        <begin position="150"/>
        <end position="167"/>
    </location>
</feature>
<organism evidence="2 3">
    <name type="scientific">Oscillochloris trichoides DG-6</name>
    <dbReference type="NCBI Taxonomy" id="765420"/>
    <lineage>
        <taxon>Bacteria</taxon>
        <taxon>Bacillati</taxon>
        <taxon>Chloroflexota</taxon>
        <taxon>Chloroflexia</taxon>
        <taxon>Chloroflexales</taxon>
        <taxon>Chloroflexineae</taxon>
        <taxon>Oscillochloridaceae</taxon>
        <taxon>Oscillochloris</taxon>
    </lineage>
</organism>
<feature type="transmembrane region" description="Helical" evidence="1">
    <location>
        <begin position="187"/>
        <end position="212"/>
    </location>
</feature>
<keyword evidence="1" id="KW-1133">Transmembrane helix</keyword>
<gene>
    <name evidence="2" type="ORF">OSCT_2790</name>
</gene>
<protein>
    <submittedName>
        <fullName evidence="2">Uncharacterized protein</fullName>
    </submittedName>
</protein>